<dbReference type="EMBL" id="CAJVPU010009519">
    <property type="protein sequence ID" value="CAG8595809.1"/>
    <property type="molecule type" value="Genomic_DNA"/>
</dbReference>
<dbReference type="Proteomes" id="UP000789702">
    <property type="component" value="Unassembled WGS sequence"/>
</dbReference>
<evidence type="ECO:0000313" key="1">
    <source>
        <dbReference type="EMBL" id="CAG8595809.1"/>
    </source>
</evidence>
<reference evidence="1" key="1">
    <citation type="submission" date="2021-06" db="EMBL/GenBank/DDBJ databases">
        <authorList>
            <person name="Kallberg Y."/>
            <person name="Tangrot J."/>
            <person name="Rosling A."/>
        </authorList>
    </citation>
    <scope>NUCLEOTIDE SEQUENCE</scope>
    <source>
        <strain evidence="1">IL203A</strain>
    </source>
</reference>
<evidence type="ECO:0000313" key="2">
    <source>
        <dbReference type="Proteomes" id="UP000789702"/>
    </source>
</evidence>
<keyword evidence="2" id="KW-1185">Reference proteome</keyword>
<gene>
    <name evidence="1" type="ORF">DHETER_LOCUS7046</name>
</gene>
<protein>
    <submittedName>
        <fullName evidence="1">2319_t:CDS:1</fullName>
    </submittedName>
</protein>
<accession>A0ACA9MJD2</accession>
<name>A0ACA9MJD2_9GLOM</name>
<sequence length="297" mass="34087">MFHITSFLRRNTCNIQKNFLNALILRGIFTGSTTGFRIPLPPEFSQIEDAIEVFKPCEQPASVSYFTAKPHYNDLLIHLDELFEKYRNAPKLKRDKNSPTLWMLKDHLSSELGLKLKSNQYRNITRKLNRLDLVVPGAAPKLHNFLELFRRVDLEKKKKELEANKAPNRYGVSYAVGRRKEAAAQVWIVEGDGKVFVNSIPVADYFSLLKDRETVLYPLNLTDTLNKYNIWTKVKGGGTSGQAGAIAHGITKNLIIHDPFLKPVLRKAKLVTRDIRSVERKKPGLAKSRKRYTWVKR</sequence>
<proteinExistence type="predicted"/>
<comment type="caution">
    <text evidence="1">The sequence shown here is derived from an EMBL/GenBank/DDBJ whole genome shotgun (WGS) entry which is preliminary data.</text>
</comment>
<organism evidence="1 2">
    <name type="scientific">Dentiscutata heterogama</name>
    <dbReference type="NCBI Taxonomy" id="1316150"/>
    <lineage>
        <taxon>Eukaryota</taxon>
        <taxon>Fungi</taxon>
        <taxon>Fungi incertae sedis</taxon>
        <taxon>Mucoromycota</taxon>
        <taxon>Glomeromycotina</taxon>
        <taxon>Glomeromycetes</taxon>
        <taxon>Diversisporales</taxon>
        <taxon>Gigasporaceae</taxon>
        <taxon>Dentiscutata</taxon>
    </lineage>
</organism>